<evidence type="ECO:0000313" key="2">
    <source>
        <dbReference type="Proteomes" id="UP001595685"/>
    </source>
</evidence>
<proteinExistence type="predicted"/>
<accession>A0ABV7WD08</accession>
<organism evidence="1 2">
    <name type="scientific">Aquipuribacter hungaricus</name>
    <dbReference type="NCBI Taxonomy" id="545624"/>
    <lineage>
        <taxon>Bacteria</taxon>
        <taxon>Bacillati</taxon>
        <taxon>Actinomycetota</taxon>
        <taxon>Actinomycetes</taxon>
        <taxon>Micrococcales</taxon>
        <taxon>Intrasporangiaceae</taxon>
        <taxon>Aquipuribacter</taxon>
    </lineage>
</organism>
<gene>
    <name evidence="1" type="ORF">ACFOLH_03220</name>
</gene>
<reference evidence="2" key="1">
    <citation type="journal article" date="2019" name="Int. J. Syst. Evol. Microbiol.">
        <title>The Global Catalogue of Microorganisms (GCM) 10K type strain sequencing project: providing services to taxonomists for standard genome sequencing and annotation.</title>
        <authorList>
            <consortium name="The Broad Institute Genomics Platform"/>
            <consortium name="The Broad Institute Genome Sequencing Center for Infectious Disease"/>
            <person name="Wu L."/>
            <person name="Ma J."/>
        </authorList>
    </citation>
    <scope>NUCLEOTIDE SEQUENCE [LARGE SCALE GENOMIC DNA]</scope>
    <source>
        <strain evidence="2">NCAIM B.02333</strain>
    </source>
</reference>
<sequence length="46" mass="4637">MQPDASQGRDAVEDLEDLTAAVARLEATAEALDARLGAASPGVGRA</sequence>
<evidence type="ECO:0000313" key="1">
    <source>
        <dbReference type="EMBL" id="MFC3687347.1"/>
    </source>
</evidence>
<comment type="caution">
    <text evidence="1">The sequence shown here is derived from an EMBL/GenBank/DDBJ whole genome shotgun (WGS) entry which is preliminary data.</text>
</comment>
<keyword evidence="2" id="KW-1185">Reference proteome</keyword>
<name>A0ABV7WD08_9MICO</name>
<protein>
    <submittedName>
        <fullName evidence="1">Uncharacterized protein</fullName>
    </submittedName>
</protein>
<dbReference type="Proteomes" id="UP001595685">
    <property type="component" value="Unassembled WGS sequence"/>
</dbReference>
<dbReference type="EMBL" id="JBHRWW010000002">
    <property type="protein sequence ID" value="MFC3687347.1"/>
    <property type="molecule type" value="Genomic_DNA"/>
</dbReference>
<dbReference type="RefSeq" id="WP_340294337.1">
    <property type="nucleotide sequence ID" value="NZ_JBBEOI010000152.1"/>
</dbReference>